<dbReference type="InterPro" id="IPR019742">
    <property type="entry name" value="MacrogloblnA2_CS"/>
</dbReference>
<dbReference type="InterPro" id="IPR041555">
    <property type="entry name" value="MG3"/>
</dbReference>
<feature type="domain" description="Alpha-macroglobulin receptor-binding" evidence="14">
    <location>
        <begin position="1347"/>
        <end position="1437"/>
    </location>
</feature>
<dbReference type="SUPFAM" id="SSF49410">
    <property type="entry name" value="Alpha-macroglobulin receptor domain"/>
    <property type="match status" value="1"/>
</dbReference>
<evidence type="ECO:0000256" key="11">
    <source>
        <dbReference type="SAM" id="SignalP"/>
    </source>
</evidence>
<dbReference type="Pfam" id="PF07678">
    <property type="entry name" value="TED_complement"/>
    <property type="match status" value="1"/>
</dbReference>
<evidence type="ECO:0000256" key="9">
    <source>
        <dbReference type="ARBA" id="ARBA00023180"/>
    </source>
</evidence>
<dbReference type="InterPro" id="IPR041813">
    <property type="entry name" value="A2M_TED"/>
</dbReference>
<dbReference type="InterPro" id="IPR013783">
    <property type="entry name" value="Ig-like_fold"/>
</dbReference>
<dbReference type="SUPFAM" id="SSF48239">
    <property type="entry name" value="Terpenoid cyclases/Protein prenyltransferases"/>
    <property type="match status" value="1"/>
</dbReference>
<dbReference type="CDD" id="cd02897">
    <property type="entry name" value="A2M_2"/>
    <property type="match status" value="1"/>
</dbReference>
<dbReference type="Pfam" id="PF07703">
    <property type="entry name" value="A2M_BRD"/>
    <property type="match status" value="1"/>
</dbReference>
<dbReference type="SMART" id="SM01359">
    <property type="entry name" value="A2M_N_2"/>
    <property type="match status" value="1"/>
</dbReference>
<organism evidence="15 16">
    <name type="scientific">Orchesella dallaii</name>
    <dbReference type="NCBI Taxonomy" id="48710"/>
    <lineage>
        <taxon>Eukaryota</taxon>
        <taxon>Metazoa</taxon>
        <taxon>Ecdysozoa</taxon>
        <taxon>Arthropoda</taxon>
        <taxon>Hexapoda</taxon>
        <taxon>Collembola</taxon>
        <taxon>Entomobryomorpha</taxon>
        <taxon>Entomobryoidea</taxon>
        <taxon>Orchesellidae</taxon>
        <taxon>Orchesellinae</taxon>
        <taxon>Orchesella</taxon>
    </lineage>
</organism>
<feature type="chain" id="PRO_5045981164" description="CD109 antigen" evidence="11">
    <location>
        <begin position="23"/>
        <end position="1499"/>
    </location>
</feature>
<dbReference type="InterPro" id="IPR001599">
    <property type="entry name" value="Macroglobln_a2"/>
</dbReference>
<protein>
    <recommendedName>
        <fullName evidence="17">CD109 antigen</fullName>
    </recommendedName>
</protein>
<keyword evidence="5 11" id="KW-0732">Signal</keyword>
<sequence length="1499" mass="166482">MIPTHLGKHLWLFCLLLPAISAQTGSYTVIAPKVLRPNLPYNVGVNVEAASPVTVVVSIRAAHSSGGSSSSTQQNVIDPRAASSQLITLQIGDLIDGGTYNLTVKGTGGLEFENTTQLEYSPKSSAILIQTDKPIYKPGELVQFRVLLLDRSLRPKGPGPIDIIAKDSQGNVIKQWRNAVVQRGLFASELQLSSQPNLGDWTLEVAYKNQKEVQQFTINEYVLPKFNVELQVPDHGTFNDSKIIVRVRSTYTYGKPVKGELVVSAYPTIHSTYLQPVFTGVSRKTYPIDGVVDVEFDLTKELQLTDDYQRVVQVEAMVTERLTGRQQNASKSITLHKYDYKLEVIRGAESFKPGLPYTITVKVATQDDVPISDLNPKALLVKHGFSYNHDEFNSSYHSVPSNGLVTLTFNAPADEEKYVLGIEATYKELTEWFPTVQKALSVTNAYLEVDIKTENPKVNGEIEVDVHTTVPLDTLYYILIGRGDVSISRKFSLKAPSQRLNFRILAPLNSAPQATLVVYALHENEIIADSVNLRVDGTLDNFLNVTMTKDEAQPGEDVNLVVSSRPNSLIGLRGIDQSVLILKEDRDISLGMVERELESWNTADRRNNFGYGRYKRSLLYHSKSAITASQVFENAGVVIMTNSIVHQQPPLDASSPKRADKRPVRPIYDSSVLTSSLRPDIGPAIPYRGPTRGPLHGPYAFSRIPKSRYSRYTIFLSDAKQLPVPTWIFTNASTGYDGRALIKKTVPDTITSWVISGFSLDTVYGLGVSDVPMKLRVFRPFFLSLNIPYSVVKGEAVGVQVLVHNYMNRDVVADVTLDNSKNEFTFTEDENEVNAKLELFKNEKVTVKANSVESVTFLITPNKIGAIELNVKGSSRQAGDGLVKILKVVPPGQTQKITKGILLDLRSGRPYTTNITTRFPDKRVNDSDVVKLSVIGDVLGPAISNLDKLLELPTGCGEQNMIKFVPDIVILEYLQSTRQLTEPIRKKAIDFLETGYQRQLTYKHNDGSYSAFGPTSGTTGSTWLTAFVVRSFMQAKPHIFVDTSIIDESLKFLLSIQEVSGAFPERGRIYDTDLPGQSGKGVSLTAYVALALIEANNDPDIETDAKYSTAINLALSYITRDLERTEDPFSLALITYVLTVAEHPLKEGAFNLLEGLAKISNDTEKKYWEPKKSEMDDRNPWTENPRPIGIEATSYALLAYTKKNLIGDSVPLVRWLLNQRNAEGGFLSTQDTVVGLTALAKWGRLAQSSNTDMSIEVTYEGGSQTFQITNANSIVLQEIELPSTTRWVNVEATGSGVAISQLSWAYNLEVVGAWPSFRLDPQVDRISTSSQLHLSVCTQLIKGYNESNMAVMEVNVPTGYAVNTDRLQNLLHYPQIKRFDTADGDSKVIVYFDSLKENQEVCPTVSAYRVYPVAKQASAYVTMYDYYDNSRRARQFYDAPKTTLCDICDEKQCSQDCLVARQRQAEEEARVNSSAIYIQPTIFSLIVSFIVFTSARVLL</sequence>
<dbReference type="PANTHER" id="PTHR11412">
    <property type="entry name" value="MACROGLOBULIN / COMPLEMENT"/>
    <property type="match status" value="1"/>
</dbReference>
<dbReference type="PROSITE" id="PS00477">
    <property type="entry name" value="ALPHA_2_MACROGLOBULIN"/>
    <property type="match status" value="1"/>
</dbReference>
<comment type="subcellular location">
    <subcellularLocation>
        <location evidence="1">Secreted</location>
    </subcellularLocation>
</comment>
<proteinExistence type="inferred from homology"/>
<evidence type="ECO:0000259" key="14">
    <source>
        <dbReference type="SMART" id="SM01361"/>
    </source>
</evidence>
<dbReference type="SUPFAM" id="SSF81296">
    <property type="entry name" value="E set domains"/>
    <property type="match status" value="1"/>
</dbReference>
<dbReference type="Gene3D" id="2.60.40.2950">
    <property type="match status" value="1"/>
</dbReference>
<keyword evidence="7" id="KW-0882">Thioester bond</keyword>
<evidence type="ECO:0000256" key="5">
    <source>
        <dbReference type="ARBA" id="ARBA00022729"/>
    </source>
</evidence>
<keyword evidence="9" id="KW-0325">Glycoprotein</keyword>
<dbReference type="Gene3D" id="2.60.40.1940">
    <property type="match status" value="1"/>
</dbReference>
<evidence type="ECO:0000256" key="10">
    <source>
        <dbReference type="SAM" id="Phobius"/>
    </source>
</evidence>
<dbReference type="InterPro" id="IPR040839">
    <property type="entry name" value="MG4"/>
</dbReference>
<dbReference type="EMBL" id="CAXLJM020000007">
    <property type="protein sequence ID" value="CAL8072345.1"/>
    <property type="molecule type" value="Genomic_DNA"/>
</dbReference>
<reference evidence="15 16" key="1">
    <citation type="submission" date="2024-08" db="EMBL/GenBank/DDBJ databases">
        <authorList>
            <person name="Cucini C."/>
            <person name="Frati F."/>
        </authorList>
    </citation>
    <scope>NUCLEOTIDE SEQUENCE [LARGE SCALE GENOMIC DNA]</scope>
</reference>
<keyword evidence="4" id="KW-0646">Protease inhibitor</keyword>
<dbReference type="InterPro" id="IPR009048">
    <property type="entry name" value="A-macroglobulin_rcpt-bd"/>
</dbReference>
<comment type="caution">
    <text evidence="15">The sequence shown here is derived from an EMBL/GenBank/DDBJ whole genome shotgun (WGS) entry which is preliminary data.</text>
</comment>
<dbReference type="Gene3D" id="2.60.40.690">
    <property type="entry name" value="Alpha-macroglobulin, receptor-binding domain"/>
    <property type="match status" value="1"/>
</dbReference>
<name>A0ABP1PV10_9HEXA</name>
<keyword evidence="3" id="KW-0964">Secreted</keyword>
<evidence type="ECO:0000256" key="3">
    <source>
        <dbReference type="ARBA" id="ARBA00022525"/>
    </source>
</evidence>
<keyword evidence="16" id="KW-1185">Reference proteome</keyword>
<dbReference type="PANTHER" id="PTHR11412:SF136">
    <property type="entry name" value="CD109 ANTIGEN"/>
    <property type="match status" value="1"/>
</dbReference>
<dbReference type="Proteomes" id="UP001642540">
    <property type="component" value="Unassembled WGS sequence"/>
</dbReference>
<dbReference type="Pfam" id="PF17791">
    <property type="entry name" value="MG3"/>
    <property type="match status" value="1"/>
</dbReference>
<dbReference type="InterPro" id="IPR047565">
    <property type="entry name" value="Alpha-macroglob_thiol-ester_cl"/>
</dbReference>
<dbReference type="Pfam" id="PF00207">
    <property type="entry name" value="A2M"/>
    <property type="match status" value="1"/>
</dbReference>
<evidence type="ECO:0000256" key="7">
    <source>
        <dbReference type="ARBA" id="ARBA00022966"/>
    </source>
</evidence>
<evidence type="ECO:0000256" key="2">
    <source>
        <dbReference type="ARBA" id="ARBA00010952"/>
    </source>
</evidence>
<dbReference type="SMART" id="SM01419">
    <property type="entry name" value="Thiol-ester_cl"/>
    <property type="match status" value="1"/>
</dbReference>
<evidence type="ECO:0000313" key="16">
    <source>
        <dbReference type="Proteomes" id="UP001642540"/>
    </source>
</evidence>
<gene>
    <name evidence="15" type="ORF">ODALV1_LOCUS2124</name>
</gene>
<dbReference type="Gene3D" id="2.60.40.1930">
    <property type="match status" value="2"/>
</dbReference>
<dbReference type="Gene3D" id="1.50.10.20">
    <property type="match status" value="1"/>
</dbReference>
<dbReference type="InterPro" id="IPR014756">
    <property type="entry name" value="Ig_E-set"/>
</dbReference>
<evidence type="ECO:0000313" key="15">
    <source>
        <dbReference type="EMBL" id="CAL8072345.1"/>
    </source>
</evidence>
<dbReference type="Gene3D" id="2.60.120.1540">
    <property type="match status" value="1"/>
</dbReference>
<comment type="similarity">
    <text evidence="2">Belongs to the protease inhibitor I39 (alpha-2-macroglobulin) family.</text>
</comment>
<evidence type="ECO:0008006" key="17">
    <source>
        <dbReference type="Google" id="ProtNLM"/>
    </source>
</evidence>
<feature type="domain" description="Alpha-2-macroglobulin" evidence="13">
    <location>
        <begin position="726"/>
        <end position="817"/>
    </location>
</feature>
<keyword evidence="10" id="KW-0472">Membrane</keyword>
<dbReference type="Gene3D" id="2.60.40.10">
    <property type="entry name" value="Immunoglobulins"/>
    <property type="match status" value="2"/>
</dbReference>
<dbReference type="InterPro" id="IPR011626">
    <property type="entry name" value="Alpha-macroglobulin_TED"/>
</dbReference>
<evidence type="ECO:0000256" key="6">
    <source>
        <dbReference type="ARBA" id="ARBA00022900"/>
    </source>
</evidence>
<keyword evidence="6" id="KW-0722">Serine protease inhibitor</keyword>
<dbReference type="InterPro" id="IPR050473">
    <property type="entry name" value="A2M/Complement_sys"/>
</dbReference>
<dbReference type="SMART" id="SM01361">
    <property type="entry name" value="A2M_recep"/>
    <property type="match status" value="1"/>
</dbReference>
<dbReference type="Pfam" id="PF01835">
    <property type="entry name" value="MG2"/>
    <property type="match status" value="1"/>
</dbReference>
<feature type="domain" description="Alpha-2-macroglobulin bait region" evidence="12">
    <location>
        <begin position="447"/>
        <end position="582"/>
    </location>
</feature>
<feature type="signal peptide" evidence="11">
    <location>
        <begin position="1"/>
        <end position="22"/>
    </location>
</feature>
<keyword evidence="10" id="KW-1133">Transmembrane helix</keyword>
<feature type="transmembrane region" description="Helical" evidence="10">
    <location>
        <begin position="1477"/>
        <end position="1498"/>
    </location>
</feature>
<evidence type="ECO:0000259" key="12">
    <source>
        <dbReference type="SMART" id="SM01359"/>
    </source>
</evidence>
<dbReference type="InterPro" id="IPR002890">
    <property type="entry name" value="MG2"/>
</dbReference>
<dbReference type="SMART" id="SM01360">
    <property type="entry name" value="A2M"/>
    <property type="match status" value="1"/>
</dbReference>
<dbReference type="InterPro" id="IPR011625">
    <property type="entry name" value="A2M_N_BRD"/>
</dbReference>
<dbReference type="InterPro" id="IPR036595">
    <property type="entry name" value="A-macroglobulin_rcpt-bd_sf"/>
</dbReference>
<keyword evidence="10" id="KW-0812">Transmembrane</keyword>
<accession>A0ABP1PV10</accession>
<dbReference type="Gene3D" id="2.20.130.20">
    <property type="match status" value="2"/>
</dbReference>
<evidence type="ECO:0000256" key="8">
    <source>
        <dbReference type="ARBA" id="ARBA00023157"/>
    </source>
</evidence>
<keyword evidence="8" id="KW-1015">Disulfide bond</keyword>
<dbReference type="InterPro" id="IPR008930">
    <property type="entry name" value="Terpenoid_cyclase/PrenylTrfase"/>
</dbReference>
<dbReference type="Pfam" id="PF07677">
    <property type="entry name" value="A2M_recep"/>
    <property type="match status" value="1"/>
</dbReference>
<evidence type="ECO:0000256" key="4">
    <source>
        <dbReference type="ARBA" id="ARBA00022690"/>
    </source>
</evidence>
<evidence type="ECO:0000256" key="1">
    <source>
        <dbReference type="ARBA" id="ARBA00004613"/>
    </source>
</evidence>
<dbReference type="Pfam" id="PF17789">
    <property type="entry name" value="MG4"/>
    <property type="match status" value="1"/>
</dbReference>
<evidence type="ECO:0000259" key="13">
    <source>
        <dbReference type="SMART" id="SM01360"/>
    </source>
</evidence>